<dbReference type="CDD" id="cd02440">
    <property type="entry name" value="AdoMet_MTases"/>
    <property type="match status" value="1"/>
</dbReference>
<dbReference type="PANTHER" id="PTHR43832:SF1">
    <property type="entry name" value="S-ADENOSYL-L-METHIONINE-DEPENDENT METHYLTRANSFERASES SUPERFAMILY PROTEIN"/>
    <property type="match status" value="1"/>
</dbReference>
<dbReference type="InterPro" id="IPR029063">
    <property type="entry name" value="SAM-dependent_MTases_sf"/>
</dbReference>
<evidence type="ECO:0000256" key="3">
    <source>
        <dbReference type="ARBA" id="ARBA00022679"/>
    </source>
</evidence>
<keyword evidence="3" id="KW-0808">Transferase</keyword>
<accession>A0AAP0JBY6</accession>
<dbReference type="GO" id="GO:0008168">
    <property type="term" value="F:methyltransferase activity"/>
    <property type="evidence" value="ECO:0007669"/>
    <property type="project" value="UniProtKB-KW"/>
</dbReference>
<evidence type="ECO:0000313" key="7">
    <source>
        <dbReference type="Proteomes" id="UP001417504"/>
    </source>
</evidence>
<organism evidence="6 7">
    <name type="scientific">Stephania japonica</name>
    <dbReference type="NCBI Taxonomy" id="461633"/>
    <lineage>
        <taxon>Eukaryota</taxon>
        <taxon>Viridiplantae</taxon>
        <taxon>Streptophyta</taxon>
        <taxon>Embryophyta</taxon>
        <taxon>Tracheophyta</taxon>
        <taxon>Spermatophyta</taxon>
        <taxon>Magnoliopsida</taxon>
        <taxon>Ranunculales</taxon>
        <taxon>Menispermaceae</taxon>
        <taxon>Menispermoideae</taxon>
        <taxon>Cissampelideae</taxon>
        <taxon>Stephania</taxon>
    </lineage>
</organism>
<keyword evidence="4" id="KW-0949">S-adenosyl-L-methionine</keyword>
<reference evidence="6 7" key="1">
    <citation type="submission" date="2024-01" db="EMBL/GenBank/DDBJ databases">
        <title>Genome assemblies of Stephania.</title>
        <authorList>
            <person name="Yang L."/>
        </authorList>
    </citation>
    <scope>NUCLEOTIDE SEQUENCE [LARGE SCALE GENOMIC DNA]</scope>
    <source>
        <strain evidence="6">QJT</strain>
        <tissue evidence="6">Leaf</tissue>
    </source>
</reference>
<keyword evidence="2" id="KW-0489">Methyltransferase</keyword>
<name>A0AAP0JBY6_9MAGN</name>
<dbReference type="GO" id="GO:0032259">
    <property type="term" value="P:methylation"/>
    <property type="evidence" value="ECO:0007669"/>
    <property type="project" value="UniProtKB-KW"/>
</dbReference>
<dbReference type="SUPFAM" id="SSF53335">
    <property type="entry name" value="S-adenosyl-L-methionine-dependent methyltransferases"/>
    <property type="match status" value="1"/>
</dbReference>
<evidence type="ECO:0000256" key="2">
    <source>
        <dbReference type="ARBA" id="ARBA00022603"/>
    </source>
</evidence>
<feature type="region of interest" description="Disordered" evidence="5">
    <location>
        <begin position="191"/>
        <end position="210"/>
    </location>
</feature>
<comment type="caution">
    <text evidence="6">The sequence shown here is derived from an EMBL/GenBank/DDBJ whole genome shotgun (WGS) entry which is preliminary data.</text>
</comment>
<comment type="similarity">
    <text evidence="1">Belongs to the CFA/CMAS family.</text>
</comment>
<evidence type="ECO:0000256" key="1">
    <source>
        <dbReference type="ARBA" id="ARBA00010815"/>
    </source>
</evidence>
<dbReference type="PANTHER" id="PTHR43832">
    <property type="match status" value="1"/>
</dbReference>
<dbReference type="Proteomes" id="UP001417504">
    <property type="component" value="Unassembled WGS sequence"/>
</dbReference>
<sequence>MLIRILKQRFLAWIIRTSIYGMKLFPTKITNLDLLHKRLRTFKRASSIRNSYTNGDHNLDCCYFKDDSVTLEEAAIAMMDLYCERSQIKDGHRVLDLGCGQGALTMHIARKCKNRHITGLTNSGSERAPKTAEKQMNYWRGFTLSGMEFFGYGSGGEEWMESHVLYVLFKNMDLRALIMDYMERSVDLGTRIEDPSTSKSKGNEVLGDYL</sequence>
<evidence type="ECO:0000313" key="6">
    <source>
        <dbReference type="EMBL" id="KAK9131286.1"/>
    </source>
</evidence>
<protein>
    <submittedName>
        <fullName evidence="6">Uncharacterized protein</fullName>
    </submittedName>
</protein>
<keyword evidence="7" id="KW-1185">Reference proteome</keyword>
<dbReference type="Gene3D" id="3.40.50.150">
    <property type="entry name" value="Vaccinia Virus protein VP39"/>
    <property type="match status" value="1"/>
</dbReference>
<evidence type="ECO:0000256" key="5">
    <source>
        <dbReference type="SAM" id="MobiDB-lite"/>
    </source>
</evidence>
<dbReference type="EMBL" id="JBBNAE010000004">
    <property type="protein sequence ID" value="KAK9131286.1"/>
    <property type="molecule type" value="Genomic_DNA"/>
</dbReference>
<proteinExistence type="inferred from homology"/>
<evidence type="ECO:0000256" key="4">
    <source>
        <dbReference type="ARBA" id="ARBA00022691"/>
    </source>
</evidence>
<gene>
    <name evidence="6" type="ORF">Sjap_011773</name>
</gene>
<dbReference type="AlphaFoldDB" id="A0AAP0JBY6"/>
<dbReference type="Pfam" id="PF02353">
    <property type="entry name" value="CMAS"/>
    <property type="match status" value="1"/>
</dbReference>